<evidence type="ECO:0000256" key="4">
    <source>
        <dbReference type="ARBA" id="ARBA00022777"/>
    </source>
</evidence>
<dbReference type="OrthoDB" id="9795789at2"/>
<evidence type="ECO:0000259" key="6">
    <source>
        <dbReference type="Pfam" id="PF00294"/>
    </source>
</evidence>
<dbReference type="SUPFAM" id="SSF53613">
    <property type="entry name" value="Ribokinase-like"/>
    <property type="match status" value="1"/>
</dbReference>
<evidence type="ECO:0000256" key="1">
    <source>
        <dbReference type="ARBA" id="ARBA00010688"/>
    </source>
</evidence>
<dbReference type="PANTHER" id="PTHR43085">
    <property type="entry name" value="HEXOKINASE FAMILY MEMBER"/>
    <property type="match status" value="1"/>
</dbReference>
<feature type="domain" description="Carbohydrate kinase PfkB" evidence="6">
    <location>
        <begin position="2"/>
        <end position="293"/>
    </location>
</feature>
<dbReference type="InterPro" id="IPR050306">
    <property type="entry name" value="PfkB_Carbo_kinase"/>
</dbReference>
<reference evidence="7 8" key="1">
    <citation type="submission" date="2018-11" db="EMBL/GenBank/DDBJ databases">
        <title>Sequencing the genomes of 1000 actinobacteria strains.</title>
        <authorList>
            <person name="Klenk H.-P."/>
        </authorList>
    </citation>
    <scope>NUCLEOTIDE SEQUENCE [LARGE SCALE GENOMIC DNA]</scope>
    <source>
        <strain evidence="7 8">DSM 12652</strain>
    </source>
</reference>
<dbReference type="AlphaFoldDB" id="A0A3N2CXM9"/>
<dbReference type="CDD" id="cd01167">
    <property type="entry name" value="bac_FRK"/>
    <property type="match status" value="1"/>
</dbReference>
<evidence type="ECO:0000313" key="8">
    <source>
        <dbReference type="Proteomes" id="UP000281738"/>
    </source>
</evidence>
<dbReference type="GO" id="GO:0005524">
    <property type="term" value="F:ATP binding"/>
    <property type="evidence" value="ECO:0007669"/>
    <property type="project" value="UniProtKB-KW"/>
</dbReference>
<evidence type="ECO:0000256" key="3">
    <source>
        <dbReference type="ARBA" id="ARBA00022741"/>
    </source>
</evidence>
<dbReference type="EMBL" id="RKHO01000001">
    <property type="protein sequence ID" value="ROR92302.1"/>
    <property type="molecule type" value="Genomic_DNA"/>
</dbReference>
<dbReference type="PANTHER" id="PTHR43085:SF1">
    <property type="entry name" value="PSEUDOURIDINE KINASE-RELATED"/>
    <property type="match status" value="1"/>
</dbReference>
<keyword evidence="2" id="KW-0808">Transferase</keyword>
<name>A0A3N2CXM9_9ACTN</name>
<dbReference type="RefSeq" id="WP_123391936.1">
    <property type="nucleotide sequence ID" value="NZ_RKHO01000001.1"/>
</dbReference>
<comment type="similarity">
    <text evidence="1">Belongs to the carbohydrate kinase PfkB family.</text>
</comment>
<evidence type="ECO:0000256" key="5">
    <source>
        <dbReference type="ARBA" id="ARBA00022840"/>
    </source>
</evidence>
<dbReference type="Pfam" id="PF00294">
    <property type="entry name" value="PfkB"/>
    <property type="match status" value="1"/>
</dbReference>
<dbReference type="InterPro" id="IPR011611">
    <property type="entry name" value="PfkB_dom"/>
</dbReference>
<comment type="caution">
    <text evidence="7">The sequence shown here is derived from an EMBL/GenBank/DDBJ whole genome shotgun (WGS) entry which is preliminary data.</text>
</comment>
<protein>
    <submittedName>
        <fullName evidence="7">Fructokinase</fullName>
    </submittedName>
</protein>
<dbReference type="Gene3D" id="3.40.1190.20">
    <property type="match status" value="1"/>
</dbReference>
<organism evidence="7 8">
    <name type="scientific">Nocardioides aurantiacus</name>
    <dbReference type="NCBI Taxonomy" id="86796"/>
    <lineage>
        <taxon>Bacteria</taxon>
        <taxon>Bacillati</taxon>
        <taxon>Actinomycetota</taxon>
        <taxon>Actinomycetes</taxon>
        <taxon>Propionibacteriales</taxon>
        <taxon>Nocardioidaceae</taxon>
        <taxon>Nocardioides</taxon>
    </lineage>
</organism>
<keyword evidence="3" id="KW-0547">Nucleotide-binding</keyword>
<dbReference type="Proteomes" id="UP000281738">
    <property type="component" value="Unassembled WGS sequence"/>
</dbReference>
<gene>
    <name evidence="7" type="ORF">EDD33_3190</name>
</gene>
<accession>A0A3N2CXM9</accession>
<dbReference type="GO" id="GO:0016301">
    <property type="term" value="F:kinase activity"/>
    <property type="evidence" value="ECO:0007669"/>
    <property type="project" value="UniProtKB-KW"/>
</dbReference>
<evidence type="ECO:0000313" key="7">
    <source>
        <dbReference type="EMBL" id="ROR92302.1"/>
    </source>
</evidence>
<keyword evidence="4 7" id="KW-0418">Kinase</keyword>
<evidence type="ECO:0000256" key="2">
    <source>
        <dbReference type="ARBA" id="ARBA00022679"/>
    </source>
</evidence>
<keyword evidence="5" id="KW-0067">ATP-binding</keyword>
<proteinExistence type="inferred from homology"/>
<dbReference type="InterPro" id="IPR029056">
    <property type="entry name" value="Ribokinase-like"/>
</dbReference>
<keyword evidence="8" id="KW-1185">Reference proteome</keyword>
<sequence>MIVVAGEALVDVVVDPDGDTSETPGGSPLNVAVGLARLDVDATLITQVGHDERGGAVVAHVTASGAEIVAVPTTSGRTSVATARLDAGGAAAYDFDLEWSLPAQELPPCQALHVGSLGTLLEPGRDAVSDLVDQAVARDLFVSLDANLRETFVDDRARVWEAVRELGSRCTLVKLSDEDADLLDPGSDVDDVARELLTGARTRLVLLTRGAAGATAFSAEGEHSVAGRPVDVVDTVGAGDAFMAATLAQLSDLDAYDHHAGDLPTDEAALRRLVAGAIEVAAITCERRGANPPRRSELPGGWPG</sequence>